<keyword evidence="4" id="KW-1185">Reference proteome</keyword>
<dbReference type="InterPro" id="IPR017230">
    <property type="entry name" value="Mrs6"/>
</dbReference>
<evidence type="ECO:0000256" key="2">
    <source>
        <dbReference type="PIRNR" id="PIRNR037514"/>
    </source>
</evidence>
<dbReference type="PANTHER" id="PTHR11787">
    <property type="entry name" value="RAB GDP-DISSOCIATION INHIBITOR"/>
    <property type="match status" value="1"/>
</dbReference>
<name>A0A0D2FXI1_9EURO</name>
<dbReference type="GO" id="GO:0007264">
    <property type="term" value="P:small GTPase-mediated signal transduction"/>
    <property type="evidence" value="ECO:0007669"/>
    <property type="project" value="UniProtKB-UniRule"/>
</dbReference>
<dbReference type="PRINTS" id="PR00894">
    <property type="entry name" value="YEASTMRS6P"/>
</dbReference>
<comment type="similarity">
    <text evidence="1 2">Belongs to the Rab GDI family.</text>
</comment>
<protein>
    <recommendedName>
        <fullName evidence="2">Rab proteins geranylgeranyltransferase</fullName>
    </recommendedName>
</protein>
<evidence type="ECO:0000313" key="4">
    <source>
        <dbReference type="Proteomes" id="UP000054266"/>
    </source>
</evidence>
<organism evidence="3 4">
    <name type="scientific">Phialophora macrospora</name>
    <dbReference type="NCBI Taxonomy" id="1851006"/>
    <lineage>
        <taxon>Eukaryota</taxon>
        <taxon>Fungi</taxon>
        <taxon>Dikarya</taxon>
        <taxon>Ascomycota</taxon>
        <taxon>Pezizomycotina</taxon>
        <taxon>Eurotiomycetes</taxon>
        <taxon>Chaetothyriomycetidae</taxon>
        <taxon>Chaetothyriales</taxon>
        <taxon>Herpotrichiellaceae</taxon>
        <taxon>Phialophora</taxon>
    </lineage>
</organism>
<evidence type="ECO:0000256" key="1">
    <source>
        <dbReference type="ARBA" id="ARBA00005593"/>
    </source>
</evidence>
<dbReference type="PANTHER" id="PTHR11787:SF4">
    <property type="entry name" value="CHM, RAB ESCORT PROTEIN 1"/>
    <property type="match status" value="1"/>
</dbReference>
<accession>A0A0D2FXI1</accession>
<dbReference type="PIRSF" id="PIRSF037514">
    <property type="entry name" value="Rab_ger_ger_transf_A_fun"/>
    <property type="match status" value="1"/>
</dbReference>
<dbReference type="Gene3D" id="3.30.519.10">
    <property type="entry name" value="Guanine Nucleotide Dissociation Inhibitor, domain 2"/>
    <property type="match status" value="1"/>
</dbReference>
<reference evidence="3 4" key="1">
    <citation type="submission" date="2015-01" db="EMBL/GenBank/DDBJ databases">
        <title>The Genome Sequence of Capronia semiimmersa CBS27337.</title>
        <authorList>
            <consortium name="The Broad Institute Genomics Platform"/>
            <person name="Cuomo C."/>
            <person name="de Hoog S."/>
            <person name="Gorbushina A."/>
            <person name="Stielow B."/>
            <person name="Teixiera M."/>
            <person name="Abouelleil A."/>
            <person name="Chapman S.B."/>
            <person name="Priest M."/>
            <person name="Young S.K."/>
            <person name="Wortman J."/>
            <person name="Nusbaum C."/>
            <person name="Birren B."/>
        </authorList>
    </citation>
    <scope>NUCLEOTIDE SEQUENCE [LARGE SCALE GENOMIC DNA]</scope>
    <source>
        <strain evidence="3 4">CBS 27337</strain>
    </source>
</reference>
<dbReference type="Gene3D" id="3.50.50.60">
    <property type="entry name" value="FAD/NAD(P)-binding domain"/>
    <property type="match status" value="1"/>
</dbReference>
<dbReference type="Pfam" id="PF00996">
    <property type="entry name" value="GDI"/>
    <property type="match status" value="1"/>
</dbReference>
<dbReference type="PRINTS" id="PR00891">
    <property type="entry name" value="RABGDIREP"/>
</dbReference>
<sequence length="505" mass="55040">MDTLTDELWDLVIAGTSIPQSLLALSLSRSGKKILHVDRHAYYGGDDAGLSLRDAEAWVQELQNSTSTVFKDASIFNPATETSNSATSLGPSRSYTLSLNPQIIYAKSEFLPTLVSSRIHTQLEFLAVGSWWVLRNGQLHKIPSTREDVFNDESLSMKDKRGLMKFLRYVLQEEEDGAPPLEEDDAGITLKTAISNKFRIPTSLQSPLLALALAPVNADSMPFDKALARIRRHLRSMGYFGQGFGAVIPKYGGTSEITQVACRAQAVGGGVYLLGYGMKGLKAPLQNEKDTTPVQITLSDGTHIRSRYVAGSLDDIPSLTDSSTKPQPTRTIWRSINVIASPLSSLFPPTSENGPNPAAAIVLVDDAETNSSNNPIYLQVHSEDTGECPAGQCVVYASTVSEDDSAKSRLEGAVSALLETMDAKDGVLWSLLYRKIEPAADATLRSSLHEHSPQTFVFAPRTHDVAFDDGVLEAVKETWETIVGKDTAVESSFLRFEEREGEVED</sequence>
<dbReference type="GO" id="GO:0005968">
    <property type="term" value="C:Rab-protein geranylgeranyltransferase complex"/>
    <property type="evidence" value="ECO:0007669"/>
    <property type="project" value="TreeGrafter"/>
</dbReference>
<dbReference type="GO" id="GO:0005634">
    <property type="term" value="C:nucleus"/>
    <property type="evidence" value="ECO:0007669"/>
    <property type="project" value="TreeGrafter"/>
</dbReference>
<dbReference type="EMBL" id="KN846957">
    <property type="protein sequence ID" value="KIW71180.1"/>
    <property type="molecule type" value="Genomic_DNA"/>
</dbReference>
<dbReference type="Proteomes" id="UP000054266">
    <property type="component" value="Unassembled WGS sequence"/>
</dbReference>
<dbReference type="SUPFAM" id="SSF51905">
    <property type="entry name" value="FAD/NAD(P)-binding domain"/>
    <property type="match status" value="1"/>
</dbReference>
<dbReference type="STRING" id="5601.A0A0D2FXI1"/>
<gene>
    <name evidence="3" type="ORF">PV04_03376</name>
</gene>
<dbReference type="InterPro" id="IPR036188">
    <property type="entry name" value="FAD/NAD-bd_sf"/>
</dbReference>
<dbReference type="Gene3D" id="1.10.405.10">
    <property type="entry name" value="Guanine Nucleotide Dissociation Inhibitor, domain 1"/>
    <property type="match status" value="1"/>
</dbReference>
<dbReference type="AlphaFoldDB" id="A0A0D2FXI1"/>
<proteinExistence type="inferred from homology"/>
<dbReference type="GO" id="GO:0005092">
    <property type="term" value="F:GDP-dissociation inhibitor activity"/>
    <property type="evidence" value="ECO:0007669"/>
    <property type="project" value="UniProtKB-UniRule"/>
</dbReference>
<dbReference type="GO" id="GO:0016192">
    <property type="term" value="P:vesicle-mediated transport"/>
    <property type="evidence" value="ECO:0007669"/>
    <property type="project" value="TreeGrafter"/>
</dbReference>
<evidence type="ECO:0000313" key="3">
    <source>
        <dbReference type="EMBL" id="KIW71180.1"/>
    </source>
</evidence>
<dbReference type="GO" id="GO:0005829">
    <property type="term" value="C:cytosol"/>
    <property type="evidence" value="ECO:0007669"/>
    <property type="project" value="TreeGrafter"/>
</dbReference>
<dbReference type="InterPro" id="IPR018203">
    <property type="entry name" value="GDP_dissociation_inhibitor"/>
</dbReference>
<dbReference type="HOGENOM" id="CLU_021695_3_1_1"/>